<dbReference type="PANTHER" id="PTHR23419">
    <property type="entry name" value="DIVALENT CATION TOLERANCE CUTA-RELATED"/>
    <property type="match status" value="1"/>
</dbReference>
<proteinExistence type="inferred from homology"/>
<sequence>MAQNTSLAGYGIVLVTVPSQQEGEMIAQALVETQMAACVNLMPVHSIYIWEGEINKDKEWQMVIKTELSLFPSLEEKIYQLHSYEVPEIIALPIVAGSEEYLQWIADNTEVP</sequence>
<evidence type="ECO:0000313" key="2">
    <source>
        <dbReference type="EMBL" id="NER28132.1"/>
    </source>
</evidence>
<dbReference type="SUPFAM" id="SSF54913">
    <property type="entry name" value="GlnB-like"/>
    <property type="match status" value="1"/>
</dbReference>
<dbReference type="Gene3D" id="3.30.70.120">
    <property type="match status" value="1"/>
</dbReference>
<protein>
    <submittedName>
        <fullName evidence="2">Divalent-cation tolerance protein CutA</fullName>
    </submittedName>
</protein>
<reference evidence="2" key="1">
    <citation type="submission" date="2019-11" db="EMBL/GenBank/DDBJ databases">
        <title>Genomic insights into an expanded diversity of filamentous marine cyanobacteria reveals the extraordinary biosynthetic potential of Moorea and Okeania.</title>
        <authorList>
            <person name="Ferreira Leao T."/>
            <person name="Wang M."/>
            <person name="Moss N."/>
            <person name="Da Silva R."/>
            <person name="Sanders J."/>
            <person name="Nurk S."/>
            <person name="Gurevich A."/>
            <person name="Humphrey G."/>
            <person name="Reher R."/>
            <person name="Zhu Q."/>
            <person name="Belda-Ferre P."/>
            <person name="Glukhov E."/>
            <person name="Rex R."/>
            <person name="Dorrestein P.C."/>
            <person name="Knight R."/>
            <person name="Pevzner P."/>
            <person name="Gerwick W.H."/>
            <person name="Gerwick L."/>
        </authorList>
    </citation>
    <scope>NUCLEOTIDE SEQUENCE</scope>
    <source>
        <strain evidence="2">SIO1C4</strain>
    </source>
</reference>
<dbReference type="GO" id="GO:0010038">
    <property type="term" value="P:response to metal ion"/>
    <property type="evidence" value="ECO:0007669"/>
    <property type="project" value="InterPro"/>
</dbReference>
<dbReference type="Pfam" id="PF03091">
    <property type="entry name" value="CutA1"/>
    <property type="match status" value="1"/>
</dbReference>
<name>A0A6B3NC13_9CYAN</name>
<organism evidence="2">
    <name type="scientific">Symploca sp. SIO1C4</name>
    <dbReference type="NCBI Taxonomy" id="2607765"/>
    <lineage>
        <taxon>Bacteria</taxon>
        <taxon>Bacillati</taxon>
        <taxon>Cyanobacteriota</taxon>
        <taxon>Cyanophyceae</taxon>
        <taxon>Coleofasciculales</taxon>
        <taxon>Coleofasciculaceae</taxon>
        <taxon>Symploca</taxon>
    </lineage>
</organism>
<comment type="caution">
    <text evidence="2">The sequence shown here is derived from an EMBL/GenBank/DDBJ whole genome shotgun (WGS) entry which is preliminary data.</text>
</comment>
<evidence type="ECO:0000256" key="1">
    <source>
        <dbReference type="ARBA" id="ARBA00010169"/>
    </source>
</evidence>
<dbReference type="PANTHER" id="PTHR23419:SF8">
    <property type="entry name" value="FI09726P"/>
    <property type="match status" value="1"/>
</dbReference>
<accession>A0A6B3NC13</accession>
<comment type="similarity">
    <text evidence="1">Belongs to the CutA family.</text>
</comment>
<dbReference type="InterPro" id="IPR004323">
    <property type="entry name" value="Ion_tolerance_CutA"/>
</dbReference>
<dbReference type="GO" id="GO:0005507">
    <property type="term" value="F:copper ion binding"/>
    <property type="evidence" value="ECO:0007669"/>
    <property type="project" value="TreeGrafter"/>
</dbReference>
<gene>
    <name evidence="2" type="ORF">F6J89_10980</name>
</gene>
<dbReference type="EMBL" id="JAAHFQ010000174">
    <property type="protein sequence ID" value="NER28132.1"/>
    <property type="molecule type" value="Genomic_DNA"/>
</dbReference>
<dbReference type="InterPro" id="IPR011322">
    <property type="entry name" value="N-reg_PII-like_a/b"/>
</dbReference>
<dbReference type="AlphaFoldDB" id="A0A6B3NC13"/>
<dbReference type="InterPro" id="IPR015867">
    <property type="entry name" value="N-reg_PII/ATP_PRibTrfase_C"/>
</dbReference>